<protein>
    <recommendedName>
        <fullName evidence="3">Macroglobulin domain-containing protein</fullName>
    </recommendedName>
</protein>
<reference evidence="1 2" key="1">
    <citation type="submission" date="2020-08" db="EMBL/GenBank/DDBJ databases">
        <title>Hymenobacter sp.</title>
        <authorList>
            <person name="Kim M.K."/>
        </authorList>
    </citation>
    <scope>NUCLEOTIDE SEQUENCE [LARGE SCALE GENOMIC DNA]</scope>
    <source>
        <strain evidence="1 2">BT507</strain>
    </source>
</reference>
<keyword evidence="2" id="KW-1185">Reference proteome</keyword>
<dbReference type="EMBL" id="JACSCY010000002">
    <property type="protein sequence ID" value="MBC6609903.1"/>
    <property type="molecule type" value="Genomic_DNA"/>
</dbReference>
<comment type="caution">
    <text evidence="1">The sequence shown here is derived from an EMBL/GenBank/DDBJ whole genome shotgun (WGS) entry which is preliminary data.</text>
</comment>
<dbReference type="Gene3D" id="2.60.40.1930">
    <property type="match status" value="1"/>
</dbReference>
<proteinExistence type="predicted"/>
<evidence type="ECO:0000313" key="2">
    <source>
        <dbReference type="Proteomes" id="UP000622017"/>
    </source>
</evidence>
<organism evidence="1 2">
    <name type="scientific">Hymenobacter citatus</name>
    <dbReference type="NCBI Taxonomy" id="2763506"/>
    <lineage>
        <taxon>Bacteria</taxon>
        <taxon>Pseudomonadati</taxon>
        <taxon>Bacteroidota</taxon>
        <taxon>Cytophagia</taxon>
        <taxon>Cytophagales</taxon>
        <taxon>Hymenobacteraceae</taxon>
        <taxon>Hymenobacter</taxon>
    </lineage>
</organism>
<sequence length="804" mass="90446">MIGYIEKYFCNYSSSVLAILVMLVLHAQHSIAQTPGEQLLNYNKRALTEKIYLHTDRNTYLSGDVIWFKLYIVDGTNHQPLNLSRVAYVEVLNDADQPVIRGKIAVNKGHGNGSFTLPYPTISGRYRVRAYTSWMKNFSADYYFHTAIDVINPAEAVSHVATASAASAYDVQFFPEGGSLVQGITSKVAFKLTDQWGRGVTGKGEILNQQGKRVATFESQHLGMGFFELTPASTQDLYTAVVQIGSIRIRKELPAAQAQGIALRLIDESPTQLRMVVQTGNTELVEPVLLLQHTRQHPPTLTSGQLVNGQAEFWVDKQKLPEGISHFTVFNAAAQPVCERLYFKAPQHTLRLKAATTTRVYGSRQRVIVDIHTTAPAGQSEPANVSIAAYRVDSLTSGNPTASIDNYLWLTSDLRGWIEQPEYYFTGTTAATAAADNLMLTQGWSRFTWQDVPTSSKPTVVYLPEQTGHLLQGTVLKRGTDEPSSNITVYLASPDKVKRLYNSVSKIDGSVLFEMEDFYGPREVVVQPNNSVDSTYYVVLKDPFSLQYSTNYSAKRVSLTPRMIDLRRDYVAQQVTAALPLVSQIHYRWPEIDSTAFYGKPDHSYQLDKYVRFKTMEEVMREYIRGVQVRNRKGKFRYMLYNHVDNTLFKENPLVIVDGVPMFDLNAVIAIDPLKIKQIDVVTARYFQGNTAYNGIVSYSTYQGDLQGVALDAHALLQTYDGLQYQREFYSPRYDTNQTKQSRLPDFRNLLYWNPEVVTGSDGKQEVEFYTSDQPGTYRVVVQGLSTNGLAGSTSYTFEVKKPL</sequence>
<gene>
    <name evidence="1" type="ORF">H8B15_03150</name>
</gene>
<dbReference type="Proteomes" id="UP000622017">
    <property type="component" value="Unassembled WGS sequence"/>
</dbReference>
<accession>A0ABR7MG44</accession>
<evidence type="ECO:0008006" key="3">
    <source>
        <dbReference type="Google" id="ProtNLM"/>
    </source>
</evidence>
<dbReference type="RefSeq" id="WP_187318208.1">
    <property type="nucleotide sequence ID" value="NZ_JACSCY010000002.1"/>
</dbReference>
<evidence type="ECO:0000313" key="1">
    <source>
        <dbReference type="EMBL" id="MBC6609903.1"/>
    </source>
</evidence>
<name>A0ABR7MG44_9BACT</name>